<dbReference type="EMBL" id="RHHQ01000012">
    <property type="protein sequence ID" value="RNB87320.1"/>
    <property type="molecule type" value="Genomic_DNA"/>
</dbReference>
<dbReference type="PANTHER" id="PTHR43190:SF3">
    <property type="entry name" value="N-ACETYL-D-GLUCOSAMINE KINASE"/>
    <property type="match status" value="1"/>
</dbReference>
<dbReference type="CDD" id="cd24007">
    <property type="entry name" value="ASKHA_NBD_eukNAGK-like"/>
    <property type="match status" value="1"/>
</dbReference>
<keyword evidence="2" id="KW-0418">Kinase</keyword>
<protein>
    <submittedName>
        <fullName evidence="2">N-acetylglucosamine kinase</fullName>
    </submittedName>
</protein>
<feature type="domain" description="ATPase BadF/BadG/BcrA/BcrD type" evidence="1">
    <location>
        <begin position="11"/>
        <end position="315"/>
    </location>
</feature>
<dbReference type="GO" id="GO:0016301">
    <property type="term" value="F:kinase activity"/>
    <property type="evidence" value="ECO:0007669"/>
    <property type="project" value="UniProtKB-KW"/>
</dbReference>
<dbReference type="OrthoDB" id="9772633at2"/>
<dbReference type="PANTHER" id="PTHR43190">
    <property type="entry name" value="N-ACETYL-D-GLUCOSAMINE KINASE"/>
    <property type="match status" value="1"/>
</dbReference>
<keyword evidence="3" id="KW-1185">Reference proteome</keyword>
<reference evidence="2 3" key="1">
    <citation type="submission" date="2018-10" db="EMBL/GenBank/DDBJ databases">
        <title>Phylogenomics of Brevibacillus.</title>
        <authorList>
            <person name="Dunlap C."/>
        </authorList>
    </citation>
    <scope>NUCLEOTIDE SEQUENCE [LARGE SCALE GENOMIC DNA]</scope>
    <source>
        <strain evidence="2 3">JCM 15716</strain>
    </source>
</reference>
<keyword evidence="2" id="KW-0808">Transferase</keyword>
<dbReference type="InterPro" id="IPR002731">
    <property type="entry name" value="ATPase_BadF"/>
</dbReference>
<dbReference type="Pfam" id="PF01869">
    <property type="entry name" value="BcrAD_BadFG"/>
    <property type="match status" value="1"/>
</dbReference>
<gene>
    <name evidence="2" type="ORF">EDM56_16795</name>
</gene>
<dbReference type="SUPFAM" id="SSF53067">
    <property type="entry name" value="Actin-like ATPase domain"/>
    <property type="match status" value="2"/>
</dbReference>
<dbReference type="Proteomes" id="UP000271031">
    <property type="component" value="Unassembled WGS sequence"/>
</dbReference>
<dbReference type="RefSeq" id="WP_122919018.1">
    <property type="nucleotide sequence ID" value="NZ_RHHQ01000012.1"/>
</dbReference>
<name>A0A3M8DGT3_9BACL</name>
<evidence type="ECO:0000313" key="2">
    <source>
        <dbReference type="EMBL" id="RNB87320.1"/>
    </source>
</evidence>
<sequence length="329" mass="34276">MARIQIPLLAVDGGGTKCLAVFAEADRSLLGTGRAGSCNYQGIGEAAAKQEVIKAIRAAMQEVCQRKGIVAGQAEWEVACAVFGLAGLDTGRDREIIQQMVAAALSELSIQVNDLIVENDGFAALLGATKGGAGILVIAGTGSIAYGINGAGTTARAGGWGHRVGDEGSGYWIGKQAVQEVLRAADGRSGVTQLTGLLLTHLGLDHVEALFNWAYSPDFSVEKTADLSPLVSLAAEAGDIAAVRILQKASEELALAAQSVITKLALGEVPFTMILQGGVLQKHDLLRGMVVEQIKSIAPKVQIDMENHEPIDGVIAKGLAYLEKRAQAQ</sequence>
<evidence type="ECO:0000259" key="1">
    <source>
        <dbReference type="Pfam" id="PF01869"/>
    </source>
</evidence>
<dbReference type="Gene3D" id="3.30.420.40">
    <property type="match status" value="2"/>
</dbReference>
<proteinExistence type="predicted"/>
<organism evidence="2 3">
    <name type="scientific">Brevibacillus fluminis</name>
    <dbReference type="NCBI Taxonomy" id="511487"/>
    <lineage>
        <taxon>Bacteria</taxon>
        <taxon>Bacillati</taxon>
        <taxon>Bacillota</taxon>
        <taxon>Bacilli</taxon>
        <taxon>Bacillales</taxon>
        <taxon>Paenibacillaceae</taxon>
        <taxon>Brevibacillus</taxon>
    </lineage>
</organism>
<evidence type="ECO:0000313" key="3">
    <source>
        <dbReference type="Proteomes" id="UP000271031"/>
    </source>
</evidence>
<dbReference type="AlphaFoldDB" id="A0A3M8DGT3"/>
<comment type="caution">
    <text evidence="2">The sequence shown here is derived from an EMBL/GenBank/DDBJ whole genome shotgun (WGS) entry which is preliminary data.</text>
</comment>
<dbReference type="InterPro" id="IPR052519">
    <property type="entry name" value="Euk-type_GlcNAc_Kinase"/>
</dbReference>
<dbReference type="InterPro" id="IPR043129">
    <property type="entry name" value="ATPase_NBD"/>
</dbReference>
<accession>A0A3M8DGT3</accession>